<dbReference type="Gene3D" id="3.40.50.410">
    <property type="entry name" value="von Willebrand factor, type A domain"/>
    <property type="match status" value="1"/>
</dbReference>
<dbReference type="KEGG" id="rhp:LPB142_13470"/>
<dbReference type="AlphaFoldDB" id="A0A1D9MEB5"/>
<evidence type="ECO:0000256" key="1">
    <source>
        <dbReference type="SAM" id="Phobius"/>
    </source>
</evidence>
<dbReference type="Proteomes" id="UP000176562">
    <property type="component" value="Chromosome"/>
</dbReference>
<dbReference type="EMBL" id="CP017781">
    <property type="protein sequence ID" value="AOZ70202.1"/>
    <property type="molecule type" value="Genomic_DNA"/>
</dbReference>
<keyword evidence="3" id="KW-1185">Reference proteome</keyword>
<feature type="transmembrane region" description="Helical" evidence="1">
    <location>
        <begin position="12"/>
        <end position="31"/>
    </location>
</feature>
<name>A0A1D9MEB5_9RHOB</name>
<protein>
    <submittedName>
        <fullName evidence="2">Uncharacterized protein</fullName>
    </submittedName>
</protein>
<evidence type="ECO:0000313" key="3">
    <source>
        <dbReference type="Proteomes" id="UP000176562"/>
    </source>
</evidence>
<proteinExistence type="predicted"/>
<reference evidence="2 3" key="1">
    <citation type="submission" date="2016-10" db="EMBL/GenBank/DDBJ databases">
        <title>Rhodobacter sp. LPB0142, isolated from sea water.</title>
        <authorList>
            <person name="Kim E."/>
            <person name="Yi H."/>
        </authorList>
    </citation>
    <scope>NUCLEOTIDE SEQUENCE [LARGE SCALE GENOMIC DNA]</scope>
    <source>
        <strain evidence="2 3">LPB0142</strain>
    </source>
</reference>
<gene>
    <name evidence="2" type="ORF">LPB142_13470</name>
</gene>
<accession>A0A1D9MEB5</accession>
<keyword evidence="1" id="KW-0472">Membrane</keyword>
<dbReference type="SUPFAM" id="SSF53300">
    <property type="entry name" value="vWA-like"/>
    <property type="match status" value="1"/>
</dbReference>
<evidence type="ECO:0000313" key="2">
    <source>
        <dbReference type="EMBL" id="AOZ70202.1"/>
    </source>
</evidence>
<dbReference type="STRING" id="1850250.LPB142_13470"/>
<keyword evidence="1" id="KW-1133">Transmembrane helix</keyword>
<keyword evidence="1" id="KW-0812">Transmembrane</keyword>
<sequence>MRRFLREEDGSLLILSLQIFIIMMITLGIAIDFVRFEERRALVQSTLDRAALAAASLNQKVDPETVAKDYIDKAGLSYLNAQPKATGGLNDEWRRVEITVQDTMPTIFGPILKINSLSSEVSSAAEESVGTVEISLVLDVSGSMNESVSYTDPSTGKAVTSTRIAVTQSAANSFIGQMFDTIQTPTAPAGRLAISIVPYNQNVVLGSTLTKGYTLSTDVSNGSYAKTCIDLHEADFGTLGIDANVTQQRTMYGDSVFSYDFNVSPWATWSIENCVENSSRAILAYGNNETVLKQKITDLVASGDTAIDFGAKWGMALLDPLAAPAITKLIASKDVSGDLTGHPFAYTNVSGNSANTAMKVLVLMTDGENTRSYSTRPAYRTGASGLMTTSSTGKLTLTTDYYGNITGYSTTGLYYYDPTRNPPYYSYKSASWMGTPSSKLYNITYDTLWKTQKLSLHWVADKVLSRPYGTSAAIKKATYDKMALRSTFSDKDANLLKLCKAAKAKGVKVFTIAIDVEDTSNGAKVLKACAEEGTGSGKYYKTSSGQLSTTFASIAKKITALRLVE</sequence>
<dbReference type="InterPro" id="IPR036465">
    <property type="entry name" value="vWFA_dom_sf"/>
</dbReference>
<organism evidence="2 3">
    <name type="scientific">Rhodobacter xanthinilyticus</name>
    <dbReference type="NCBI Taxonomy" id="1850250"/>
    <lineage>
        <taxon>Bacteria</taxon>
        <taxon>Pseudomonadati</taxon>
        <taxon>Pseudomonadota</taxon>
        <taxon>Alphaproteobacteria</taxon>
        <taxon>Rhodobacterales</taxon>
        <taxon>Rhodobacter group</taxon>
        <taxon>Rhodobacter</taxon>
    </lineage>
</organism>